<dbReference type="AlphaFoldDB" id="A0A9W6D216"/>
<dbReference type="PROSITE" id="PS51257">
    <property type="entry name" value="PROKAR_LIPOPROTEIN"/>
    <property type="match status" value="1"/>
</dbReference>
<reference evidence="1" key="1">
    <citation type="submission" date="2022-12" db="EMBL/GenBank/DDBJ databases">
        <title>Reference genome sequencing for broad-spectrum identification of bacterial and archaeal isolates by mass spectrometry.</title>
        <authorList>
            <person name="Sekiguchi Y."/>
            <person name="Tourlousse D.M."/>
        </authorList>
    </citation>
    <scope>NUCLEOTIDE SEQUENCE</scope>
    <source>
        <strain evidence="1">ASRB1</strain>
    </source>
</reference>
<dbReference type="EMBL" id="BSDR01000001">
    <property type="protein sequence ID" value="GLI33173.1"/>
    <property type="molecule type" value="Genomic_DNA"/>
</dbReference>
<protein>
    <submittedName>
        <fullName evidence="1">Uncharacterized protein</fullName>
    </submittedName>
</protein>
<organism evidence="1 2">
    <name type="scientific">Desulforhabdus amnigena</name>
    <dbReference type="NCBI Taxonomy" id="40218"/>
    <lineage>
        <taxon>Bacteria</taxon>
        <taxon>Pseudomonadati</taxon>
        <taxon>Thermodesulfobacteriota</taxon>
        <taxon>Syntrophobacteria</taxon>
        <taxon>Syntrophobacterales</taxon>
        <taxon>Syntrophobacteraceae</taxon>
        <taxon>Desulforhabdus</taxon>
    </lineage>
</organism>
<accession>A0A9W6D216</accession>
<dbReference type="RefSeq" id="WP_281792189.1">
    <property type="nucleotide sequence ID" value="NZ_BSDR01000001.1"/>
</dbReference>
<gene>
    <name evidence="1" type="ORF">DAMNIGENAA_06060</name>
</gene>
<comment type="caution">
    <text evidence="1">The sequence shown here is derived from an EMBL/GenBank/DDBJ whole genome shotgun (WGS) entry which is preliminary data.</text>
</comment>
<name>A0A9W6D216_9BACT</name>
<dbReference type="Proteomes" id="UP001144372">
    <property type="component" value="Unassembled WGS sequence"/>
</dbReference>
<evidence type="ECO:0000313" key="2">
    <source>
        <dbReference type="Proteomes" id="UP001144372"/>
    </source>
</evidence>
<evidence type="ECO:0000313" key="1">
    <source>
        <dbReference type="EMBL" id="GLI33173.1"/>
    </source>
</evidence>
<keyword evidence="2" id="KW-1185">Reference proteome</keyword>
<sequence>MKKTAKCLIVLVTMLLFLAGCDSFLSTPIGKILENPRKYADRSVTISGEVTEVFSLMVVRYFVIKDKTGQIAVVTDKPLPRKGTEITVHGMVKEAFSMGDQQLLVLVEDSGKKE</sequence>
<proteinExistence type="predicted"/>